<dbReference type="InterPro" id="IPR000468">
    <property type="entry name" value="Barstar"/>
</dbReference>
<comment type="similarity">
    <text evidence="1">Belongs to the barstar family.</text>
</comment>
<protein>
    <recommendedName>
        <fullName evidence="2">Barstar (barnase inhibitor) domain-containing protein</fullName>
    </recommendedName>
</protein>
<dbReference type="EMBL" id="BMKL01000001">
    <property type="protein sequence ID" value="GGD91797.1"/>
    <property type="molecule type" value="Genomic_DNA"/>
</dbReference>
<dbReference type="InterPro" id="IPR035905">
    <property type="entry name" value="Barstar-like_sf"/>
</dbReference>
<evidence type="ECO:0000313" key="4">
    <source>
        <dbReference type="Proteomes" id="UP000619041"/>
    </source>
</evidence>
<dbReference type="Proteomes" id="UP000619041">
    <property type="component" value="Unassembled WGS sequence"/>
</dbReference>
<dbReference type="Pfam" id="PF01337">
    <property type="entry name" value="Barstar"/>
    <property type="match status" value="1"/>
</dbReference>
<dbReference type="Gene3D" id="3.30.370.10">
    <property type="entry name" value="Barstar-like"/>
    <property type="match status" value="1"/>
</dbReference>
<evidence type="ECO:0000259" key="2">
    <source>
        <dbReference type="Pfam" id="PF01337"/>
    </source>
</evidence>
<proteinExistence type="inferred from homology"/>
<comment type="caution">
    <text evidence="3">The sequence shown here is derived from an EMBL/GenBank/DDBJ whole genome shotgun (WGS) entry which is preliminary data.</text>
</comment>
<evidence type="ECO:0000256" key="1">
    <source>
        <dbReference type="ARBA" id="ARBA00006845"/>
    </source>
</evidence>
<reference evidence="4" key="1">
    <citation type="journal article" date="2019" name="Int. J. Syst. Evol. Microbiol.">
        <title>The Global Catalogue of Microorganisms (GCM) 10K type strain sequencing project: providing services to taxonomists for standard genome sequencing and annotation.</title>
        <authorList>
            <consortium name="The Broad Institute Genomics Platform"/>
            <consortium name="The Broad Institute Genome Sequencing Center for Infectious Disease"/>
            <person name="Wu L."/>
            <person name="Ma J."/>
        </authorList>
    </citation>
    <scope>NUCLEOTIDE SEQUENCE [LARGE SCALE GENOMIC DNA]</scope>
    <source>
        <strain evidence="4">CGMCC 1.15959</strain>
    </source>
</reference>
<organism evidence="3 4">
    <name type="scientific">Tsuneonella deserti</name>
    <dbReference type="NCBI Taxonomy" id="2035528"/>
    <lineage>
        <taxon>Bacteria</taxon>
        <taxon>Pseudomonadati</taxon>
        <taxon>Pseudomonadota</taxon>
        <taxon>Alphaproteobacteria</taxon>
        <taxon>Sphingomonadales</taxon>
        <taxon>Erythrobacteraceae</taxon>
        <taxon>Tsuneonella</taxon>
    </lineage>
</organism>
<feature type="domain" description="Barstar (barnase inhibitor)" evidence="2">
    <location>
        <begin position="6"/>
        <end position="82"/>
    </location>
</feature>
<evidence type="ECO:0000313" key="3">
    <source>
        <dbReference type="EMBL" id="GGD91797.1"/>
    </source>
</evidence>
<name>A0ABQ1S787_9SPHN</name>
<dbReference type="RefSeq" id="WP_188644069.1">
    <property type="nucleotide sequence ID" value="NZ_BMKL01000001.1"/>
</dbReference>
<dbReference type="SUPFAM" id="SSF52038">
    <property type="entry name" value="Barstar-related"/>
    <property type="match status" value="1"/>
</dbReference>
<keyword evidence="4" id="KW-1185">Reference proteome</keyword>
<gene>
    <name evidence="3" type="ORF">GCM10011515_09330</name>
</gene>
<sequence length="134" mass="15252">MAREYILDGTNVTSLESFFDEVSRALIPGASWGKNLDAFNDILRGGFGTPEEGFRLRWKHSEFSREKLGYPETVRQLEKRLERCHPSNRKNVRNALNRAQSGEGSTVFDWLVEIIGVHDVGGEESEDNVRLILD</sequence>
<accession>A0ABQ1S787</accession>